<evidence type="ECO:0000256" key="4">
    <source>
        <dbReference type="PIRSR" id="PIRSR602081-1"/>
    </source>
</evidence>
<evidence type="ECO:0000256" key="1">
    <source>
        <dbReference type="ARBA" id="ARBA00005862"/>
    </source>
</evidence>
<reference evidence="8" key="1">
    <citation type="submission" date="2023-02" db="EMBL/GenBank/DDBJ databases">
        <title>Identification and recombinant expression of a fungal hydrolase from Papiliotrema laurentii that hydrolyzes apple cutin and clears colloidal polyester polyurethane.</title>
        <authorList>
            <consortium name="DOE Joint Genome Institute"/>
            <person name="Roman V.A."/>
            <person name="Bojanowski C."/>
            <person name="Crable B.R."/>
            <person name="Wagner D.N."/>
            <person name="Hung C.S."/>
            <person name="Nadeau L.J."/>
            <person name="Schratz L."/>
            <person name="Haridas S."/>
            <person name="Pangilinan J."/>
            <person name="Lipzen A."/>
            <person name="Na H."/>
            <person name="Yan M."/>
            <person name="Ng V."/>
            <person name="Grigoriev I.V."/>
            <person name="Spatafora J.W."/>
            <person name="Barlow D."/>
            <person name="Biffinger J."/>
            <person name="Kelley-Loughnane N."/>
            <person name="Varaljay V.A."/>
            <person name="Crookes-Goodson W.J."/>
        </authorList>
    </citation>
    <scope>NUCLEOTIDE SEQUENCE</scope>
    <source>
        <strain evidence="8">5307AH</strain>
    </source>
</reference>
<dbReference type="GO" id="GO:0005634">
    <property type="term" value="C:nucleus"/>
    <property type="evidence" value="ECO:0007669"/>
    <property type="project" value="TreeGrafter"/>
</dbReference>
<feature type="binding site" evidence="4">
    <location>
        <begin position="447"/>
        <end position="449"/>
    </location>
    <ligand>
        <name>FAD</name>
        <dbReference type="ChEBI" id="CHEBI:57692"/>
    </ligand>
</feature>
<dbReference type="GO" id="GO:0043153">
    <property type="term" value="P:entrainment of circadian clock by photoperiod"/>
    <property type="evidence" value="ECO:0007669"/>
    <property type="project" value="TreeGrafter"/>
</dbReference>
<sequence>MTKGNAARVIYWFRTDLRVTDSPALQAALNLPNLQAFYPVWCWDPNYVYGHKVGLNRWSFLLESMQAVSEEMTAINPKQRLHVVRGPPEIVLPIMWESWGITHLVFERDANAYAKVRDARIFSLAREKGVEVVDVHGRHLYDPVEVVKANGNKPTTTLHQWQNAVKKLGAIGKVAPTPTALPDPGDVKLKIGKRENYKWPHVDKNADIRTGKDTCFDSLSGPEGDYAVPTMEEMGYGPSTTTIRGGTVEGHKRLAAFLGDAPAVASFSKPNTAPTSLEPSTTLLSPYLKFGCIGVRELWWGSKETIAQWEKDGSKGAKKTKEPENMFGQLEFRDMYAAAETGQPHFERIRGNGMCKFIDWGLQNQYDKEGKEIVPRPKGDDEDEERLAAWREGRTGFPWIDACMRQLKHEGWIHHLARHSVACFITRGQCYISWERGMEVFDEWLIDWDPASNPGNWMWLSCSAFFSQYFRVYGLVSWPSKTDKSGALVRKYCPELKDFPDKYIYAPHTAPESVQKKANCIIGKDYPFPMLDEHVEKDRCIARLKDAYALNLHGDSPEVLDGTAMGLLRDRHGESGAGERKGKEEREEEKRESKRRKTGDGSLDGFVKKAKKERVEG</sequence>
<dbReference type="GO" id="GO:0032922">
    <property type="term" value="P:circadian regulation of gene expression"/>
    <property type="evidence" value="ECO:0007669"/>
    <property type="project" value="TreeGrafter"/>
</dbReference>
<protein>
    <submittedName>
        <fullName evidence="8">FAD binding domain of DNA photolyase-domain-containing protein</fullName>
    </submittedName>
</protein>
<evidence type="ECO:0000256" key="2">
    <source>
        <dbReference type="ARBA" id="ARBA00022630"/>
    </source>
</evidence>
<evidence type="ECO:0000256" key="3">
    <source>
        <dbReference type="ARBA" id="ARBA00022827"/>
    </source>
</evidence>
<dbReference type="InterPro" id="IPR014729">
    <property type="entry name" value="Rossmann-like_a/b/a_fold"/>
</dbReference>
<dbReference type="Proteomes" id="UP001182556">
    <property type="component" value="Unassembled WGS sequence"/>
</dbReference>
<feature type="binding site" evidence="4">
    <location>
        <begin position="329"/>
        <end position="336"/>
    </location>
    <ligand>
        <name>FAD</name>
        <dbReference type="ChEBI" id="CHEBI:57692"/>
    </ligand>
</feature>
<name>A0AAD9D146_PAPLA</name>
<accession>A0AAD9D146</accession>
<evidence type="ECO:0000259" key="7">
    <source>
        <dbReference type="PROSITE" id="PS51645"/>
    </source>
</evidence>
<keyword evidence="9" id="KW-1185">Reference proteome</keyword>
<dbReference type="Gene3D" id="1.10.579.10">
    <property type="entry name" value="DNA Cyclobutane Dipyrimidine Photolyase, subunit A, domain 3"/>
    <property type="match status" value="1"/>
</dbReference>
<dbReference type="Pfam" id="PF00875">
    <property type="entry name" value="DNA_photolyase"/>
    <property type="match status" value="1"/>
</dbReference>
<dbReference type="GO" id="GO:0003677">
    <property type="term" value="F:DNA binding"/>
    <property type="evidence" value="ECO:0007669"/>
    <property type="project" value="TreeGrafter"/>
</dbReference>
<dbReference type="InterPro" id="IPR002081">
    <property type="entry name" value="Cryptochrome/DNA_photolyase_1"/>
</dbReference>
<dbReference type="PROSITE" id="PS51645">
    <property type="entry name" value="PHR_CRY_ALPHA_BETA"/>
    <property type="match status" value="1"/>
</dbReference>
<dbReference type="PANTHER" id="PTHR11455">
    <property type="entry name" value="CRYPTOCHROME"/>
    <property type="match status" value="1"/>
</dbReference>
<evidence type="ECO:0000313" key="8">
    <source>
        <dbReference type="EMBL" id="KAK1922851.1"/>
    </source>
</evidence>
<feature type="region of interest" description="Disordered" evidence="6">
    <location>
        <begin position="569"/>
        <end position="617"/>
    </location>
</feature>
<dbReference type="SUPFAM" id="SSF52425">
    <property type="entry name" value="Cryptochrome/photolyase, N-terminal domain"/>
    <property type="match status" value="1"/>
</dbReference>
<feature type="domain" description="Photolyase/cryptochrome alpha/beta" evidence="7">
    <location>
        <begin position="7"/>
        <end position="140"/>
    </location>
</feature>
<dbReference type="PANTHER" id="PTHR11455:SF9">
    <property type="entry name" value="CRYPTOCHROME CIRCADIAN CLOCK 5 ISOFORM X1"/>
    <property type="match status" value="1"/>
</dbReference>
<keyword evidence="3 4" id="KW-0274">FAD</keyword>
<feature type="site" description="Electron transfer via tryptophanyl radical" evidence="5">
    <location>
        <position position="360"/>
    </location>
</feature>
<dbReference type="GO" id="GO:0071949">
    <property type="term" value="F:FAD binding"/>
    <property type="evidence" value="ECO:0007669"/>
    <property type="project" value="TreeGrafter"/>
</dbReference>
<organism evidence="8 9">
    <name type="scientific">Papiliotrema laurentii</name>
    <name type="common">Cryptococcus laurentii</name>
    <dbReference type="NCBI Taxonomy" id="5418"/>
    <lineage>
        <taxon>Eukaryota</taxon>
        <taxon>Fungi</taxon>
        <taxon>Dikarya</taxon>
        <taxon>Basidiomycota</taxon>
        <taxon>Agaricomycotina</taxon>
        <taxon>Tremellomycetes</taxon>
        <taxon>Tremellales</taxon>
        <taxon>Rhynchogastremaceae</taxon>
        <taxon>Papiliotrema</taxon>
    </lineage>
</organism>
<feature type="site" description="Electron transfer via tryptophanyl radical" evidence="5">
    <location>
        <position position="434"/>
    </location>
</feature>
<proteinExistence type="inferred from homology"/>
<evidence type="ECO:0000256" key="6">
    <source>
        <dbReference type="SAM" id="MobiDB-lite"/>
    </source>
</evidence>
<feature type="compositionally biased region" description="Basic residues" evidence="6">
    <location>
        <begin position="608"/>
        <end position="617"/>
    </location>
</feature>
<dbReference type="Gene3D" id="1.25.40.80">
    <property type="match status" value="1"/>
</dbReference>
<feature type="site" description="Electron transfer via tryptophanyl radical" evidence="5">
    <location>
        <position position="457"/>
    </location>
</feature>
<dbReference type="SUPFAM" id="SSF48173">
    <property type="entry name" value="Cryptochrome/photolyase FAD-binding domain"/>
    <property type="match status" value="1"/>
</dbReference>
<dbReference type="AlphaFoldDB" id="A0AAD9D146"/>
<gene>
    <name evidence="8" type="ORF">DB88DRAFT_492936</name>
</gene>
<dbReference type="GO" id="GO:0003904">
    <property type="term" value="F:deoxyribodipyrimidine photo-lyase activity"/>
    <property type="evidence" value="ECO:0007669"/>
    <property type="project" value="TreeGrafter"/>
</dbReference>
<comment type="similarity">
    <text evidence="1">Belongs to the DNA photolyase class-1 family.</text>
</comment>
<dbReference type="InterPro" id="IPR006050">
    <property type="entry name" value="DNA_photolyase_N"/>
</dbReference>
<dbReference type="InterPro" id="IPR036134">
    <property type="entry name" value="Crypto/Photolyase_FAD-like_sf"/>
</dbReference>
<dbReference type="Pfam" id="PF03441">
    <property type="entry name" value="FAD_binding_7"/>
    <property type="match status" value="1"/>
</dbReference>
<dbReference type="GO" id="GO:0005737">
    <property type="term" value="C:cytoplasm"/>
    <property type="evidence" value="ECO:0007669"/>
    <property type="project" value="TreeGrafter"/>
</dbReference>
<keyword evidence="2 4" id="KW-0285">Flavoprotein</keyword>
<comment type="cofactor">
    <cofactor evidence="4">
        <name>FAD</name>
        <dbReference type="ChEBI" id="CHEBI:57692"/>
    </cofactor>
    <text evidence="4">Binds 1 FAD per subunit.</text>
</comment>
<evidence type="ECO:0000313" key="9">
    <source>
        <dbReference type="Proteomes" id="UP001182556"/>
    </source>
</evidence>
<dbReference type="InterPro" id="IPR036155">
    <property type="entry name" value="Crypto/Photolyase_N_sf"/>
</dbReference>
<feature type="binding site" evidence="4">
    <location>
        <begin position="281"/>
        <end position="285"/>
    </location>
    <ligand>
        <name>FAD</name>
        <dbReference type="ChEBI" id="CHEBI:57692"/>
    </ligand>
</feature>
<dbReference type="InterPro" id="IPR005101">
    <property type="entry name" value="Cryptochr/Photolyase_FAD-bd"/>
</dbReference>
<dbReference type="Gene3D" id="3.40.50.620">
    <property type="entry name" value="HUPs"/>
    <property type="match status" value="1"/>
</dbReference>
<comment type="caution">
    <text evidence="8">The sequence shown here is derived from an EMBL/GenBank/DDBJ whole genome shotgun (WGS) entry which is preliminary data.</text>
</comment>
<feature type="compositionally biased region" description="Basic and acidic residues" evidence="6">
    <location>
        <begin position="569"/>
        <end position="592"/>
    </location>
</feature>
<evidence type="ECO:0000256" key="5">
    <source>
        <dbReference type="PIRSR" id="PIRSR602081-2"/>
    </source>
</evidence>
<dbReference type="EMBL" id="JAODAN010000007">
    <property type="protein sequence ID" value="KAK1922851.1"/>
    <property type="molecule type" value="Genomic_DNA"/>
</dbReference>